<dbReference type="GO" id="GO:0006589">
    <property type="term" value="P:octopamine biosynthetic process"/>
    <property type="evidence" value="ECO:0007669"/>
    <property type="project" value="TreeGrafter"/>
</dbReference>
<sequence length="641" mass="72515">MSCLWLYLRQQSKKREIWEKAITEYSDCNKMCTEKPSYYSARNTNMSSDVPLFTVYMATKVLTILLLVASQVHGFRYPEVNSAPQQQQIKAFQGPGPSEKFPYQEQLSEDVMLYWDFNTTYITFEVIVKTNGWVGFGISPNGAMKSSDIVIGWVKDGQAYFADRHAEGQYLPSKDASQDWTLVKAQEVGQYTILKVGRLLETCDAEGDLPILPGTTRVIFAYSRSDPTTEDAIPYHGTTRGTKSVLLLDPPASDQQNSALPSDVKALEFKSGNVSVPSSDTTYWCTFWKLPDLGGKHHIIRYEPIIQPGSENLLHHLVLHYCTGTAGDSDYFPSSFNCYKRSPRAARNCRASALLGWAVGGKTFNYPKDVGYPFGGARDPTYFMLETHYDNPYRRSDLVDDSGIRLYLTEELRPNDAGSMMVGVRVGTYHIIPPYQKSFLNQGFCGADCLAEALDNQDIHVFANLLHTHLIGSKMRLRHFRDGAELPPIQEDNNYDFDFQETRPLSPHRTIKKGDSILMECEYDSTGRTEVTYGGLSTRKEMCLSFVMYYPRFNLTTCQSSIDYEIPPLFKDRSVFEYVKNANWSDPNSGAHQLFQQVVIDSPQTQVCYSDGSGYKSNFKRLSKPRVTGAYKRQDTCPTSD</sequence>
<dbReference type="InterPro" id="IPR028460">
    <property type="entry name" value="Tbh/DBH"/>
</dbReference>
<accession>A0AAE1D9K0</accession>
<dbReference type="PANTHER" id="PTHR10157">
    <property type="entry name" value="DOPAMINE BETA HYDROXYLASE RELATED"/>
    <property type="match status" value="1"/>
</dbReference>
<dbReference type="GO" id="GO:0004500">
    <property type="term" value="F:dopamine beta-monooxygenase activity"/>
    <property type="evidence" value="ECO:0007669"/>
    <property type="project" value="InterPro"/>
</dbReference>
<dbReference type="Gene3D" id="2.60.120.310">
    <property type="entry name" value="Copper type II, ascorbate-dependent monooxygenase, N-terminal domain"/>
    <property type="match status" value="1"/>
</dbReference>
<organism evidence="13 14">
    <name type="scientific">Elysia crispata</name>
    <name type="common">lettuce slug</name>
    <dbReference type="NCBI Taxonomy" id="231223"/>
    <lineage>
        <taxon>Eukaryota</taxon>
        <taxon>Metazoa</taxon>
        <taxon>Spiralia</taxon>
        <taxon>Lophotrochozoa</taxon>
        <taxon>Mollusca</taxon>
        <taxon>Gastropoda</taxon>
        <taxon>Heterobranchia</taxon>
        <taxon>Euthyneura</taxon>
        <taxon>Panpulmonata</taxon>
        <taxon>Sacoglossa</taxon>
        <taxon>Placobranchoidea</taxon>
        <taxon>Plakobranchidae</taxon>
        <taxon>Elysia</taxon>
    </lineage>
</organism>
<evidence type="ECO:0000256" key="6">
    <source>
        <dbReference type="ARBA" id="ARBA00023002"/>
    </source>
</evidence>
<dbReference type="Gene3D" id="2.60.40.1210">
    <property type="entry name" value="Cellobiose dehydrogenase, cytochrome domain"/>
    <property type="match status" value="1"/>
</dbReference>
<dbReference type="InterPro" id="IPR024548">
    <property type="entry name" value="Cu2_monoox_C"/>
</dbReference>
<name>A0AAE1D9K0_9GAST</name>
<dbReference type="CDD" id="cd09631">
    <property type="entry name" value="DOMON_DOH"/>
    <property type="match status" value="1"/>
</dbReference>
<comment type="subcellular location">
    <subcellularLocation>
        <location evidence="2">Membrane</location>
    </subcellularLocation>
</comment>
<dbReference type="SMART" id="SM00664">
    <property type="entry name" value="DoH"/>
    <property type="match status" value="1"/>
</dbReference>
<evidence type="ECO:0000313" key="13">
    <source>
        <dbReference type="EMBL" id="KAK3762287.1"/>
    </source>
</evidence>
<proteinExistence type="inferred from homology"/>
<evidence type="ECO:0000256" key="7">
    <source>
        <dbReference type="ARBA" id="ARBA00023008"/>
    </source>
</evidence>
<comment type="cofactor">
    <cofactor evidence="1">
        <name>Cu(2+)</name>
        <dbReference type="ChEBI" id="CHEBI:29036"/>
    </cofactor>
</comment>
<evidence type="ECO:0000256" key="10">
    <source>
        <dbReference type="ARBA" id="ARBA00023157"/>
    </source>
</evidence>
<comment type="similarity">
    <text evidence="3">Belongs to the copper type II ascorbate-dependent monooxygenase family.</text>
</comment>
<dbReference type="InterPro" id="IPR000945">
    <property type="entry name" value="DBH-like"/>
</dbReference>
<reference evidence="13" key="1">
    <citation type="journal article" date="2023" name="G3 (Bethesda)">
        <title>A reference genome for the long-term kleptoplast-retaining sea slug Elysia crispata morphotype clarki.</title>
        <authorList>
            <person name="Eastman K.E."/>
            <person name="Pendleton A.L."/>
            <person name="Shaikh M.A."/>
            <person name="Suttiyut T."/>
            <person name="Ogas R."/>
            <person name="Tomko P."/>
            <person name="Gavelis G."/>
            <person name="Widhalm J.R."/>
            <person name="Wisecaver J.H."/>
        </authorList>
    </citation>
    <scope>NUCLEOTIDE SEQUENCE</scope>
    <source>
        <strain evidence="13">ECLA1</strain>
    </source>
</reference>
<dbReference type="InterPro" id="IPR036939">
    <property type="entry name" value="Cu2_ascorb_mOase_N_sf"/>
</dbReference>
<dbReference type="Gene3D" id="2.60.120.230">
    <property type="match status" value="1"/>
</dbReference>
<dbReference type="Pfam" id="PF03712">
    <property type="entry name" value="Cu2_monoox_C"/>
    <property type="match status" value="1"/>
</dbReference>
<evidence type="ECO:0000313" key="14">
    <source>
        <dbReference type="Proteomes" id="UP001283361"/>
    </source>
</evidence>
<dbReference type="EMBL" id="JAWDGP010004731">
    <property type="protein sequence ID" value="KAK3762287.1"/>
    <property type="molecule type" value="Genomic_DNA"/>
</dbReference>
<dbReference type="GO" id="GO:0030667">
    <property type="term" value="C:secretory granule membrane"/>
    <property type="evidence" value="ECO:0007669"/>
    <property type="project" value="TreeGrafter"/>
</dbReference>
<dbReference type="InterPro" id="IPR014784">
    <property type="entry name" value="Cu2_ascorb_mOase-like_C"/>
</dbReference>
<dbReference type="FunFam" id="2.60.120.310:FF:000004">
    <property type="entry name" value="DBH-like monooxygenase protein 1"/>
    <property type="match status" value="1"/>
</dbReference>
<dbReference type="AlphaFoldDB" id="A0AAE1D9K0"/>
<keyword evidence="14" id="KW-1185">Reference proteome</keyword>
<evidence type="ECO:0000256" key="4">
    <source>
        <dbReference type="ARBA" id="ARBA00022723"/>
    </source>
</evidence>
<evidence type="ECO:0000256" key="8">
    <source>
        <dbReference type="ARBA" id="ARBA00023033"/>
    </source>
</evidence>
<keyword evidence="8" id="KW-0503">Monooxygenase</keyword>
<dbReference type="InterPro" id="IPR008977">
    <property type="entry name" value="PHM/PNGase_F_dom_sf"/>
</dbReference>
<dbReference type="PRINTS" id="PR00767">
    <property type="entry name" value="DBMONOXGNASE"/>
</dbReference>
<keyword evidence="7" id="KW-0186">Copper</keyword>
<dbReference type="PANTHER" id="PTHR10157:SF23">
    <property type="entry name" value="MOXD1 HOMOLOG 1"/>
    <property type="match status" value="1"/>
</dbReference>
<dbReference type="GO" id="GO:0042420">
    <property type="term" value="P:dopamine catabolic process"/>
    <property type="evidence" value="ECO:0007669"/>
    <property type="project" value="TreeGrafter"/>
</dbReference>
<protein>
    <recommendedName>
        <fullName evidence="12">DOMON domain-containing protein</fullName>
    </recommendedName>
</protein>
<dbReference type="FunFam" id="2.60.40.1210:FF:000001">
    <property type="entry name" value="Monooxygenase, DBH-like 1, like"/>
    <property type="match status" value="1"/>
</dbReference>
<evidence type="ECO:0000256" key="9">
    <source>
        <dbReference type="ARBA" id="ARBA00023136"/>
    </source>
</evidence>
<keyword evidence="10" id="KW-1015">Disulfide bond</keyword>
<evidence type="ECO:0000256" key="11">
    <source>
        <dbReference type="ARBA" id="ARBA00023180"/>
    </source>
</evidence>
<dbReference type="SUPFAM" id="SSF49344">
    <property type="entry name" value="CBD9-like"/>
    <property type="match status" value="1"/>
</dbReference>
<dbReference type="SUPFAM" id="SSF49742">
    <property type="entry name" value="PHM/PNGase F"/>
    <property type="match status" value="2"/>
</dbReference>
<evidence type="ECO:0000259" key="12">
    <source>
        <dbReference type="PROSITE" id="PS50836"/>
    </source>
</evidence>
<dbReference type="Pfam" id="PF03351">
    <property type="entry name" value="DOMON"/>
    <property type="match status" value="1"/>
</dbReference>
<evidence type="ECO:0000256" key="5">
    <source>
        <dbReference type="ARBA" id="ARBA00022729"/>
    </source>
</evidence>
<keyword evidence="5" id="KW-0732">Signal</keyword>
<keyword evidence="6" id="KW-0560">Oxidoreductase</keyword>
<keyword evidence="11" id="KW-0325">Glycoprotein</keyword>
<dbReference type="PROSITE" id="PS50836">
    <property type="entry name" value="DOMON"/>
    <property type="match status" value="1"/>
</dbReference>
<dbReference type="GO" id="GO:0005507">
    <property type="term" value="F:copper ion binding"/>
    <property type="evidence" value="ECO:0007669"/>
    <property type="project" value="InterPro"/>
</dbReference>
<comment type="caution">
    <text evidence="13">The sequence shown here is derived from an EMBL/GenBank/DDBJ whole genome shotgun (WGS) entry which is preliminary data.</text>
</comment>
<dbReference type="Proteomes" id="UP001283361">
    <property type="component" value="Unassembled WGS sequence"/>
</dbReference>
<keyword evidence="4" id="KW-0479">Metal-binding</keyword>
<dbReference type="InterPro" id="IPR045266">
    <property type="entry name" value="DOH_DOMON"/>
</dbReference>
<keyword evidence="9" id="KW-0472">Membrane</keyword>
<gene>
    <name evidence="13" type="ORF">RRG08_037937</name>
</gene>
<dbReference type="PROSITE" id="PS00085">
    <property type="entry name" value="CU2_MONOOXYGENASE_2"/>
    <property type="match status" value="1"/>
</dbReference>
<dbReference type="InterPro" id="IPR005018">
    <property type="entry name" value="DOMON_domain"/>
</dbReference>
<dbReference type="GO" id="GO:0042421">
    <property type="term" value="P:norepinephrine biosynthetic process"/>
    <property type="evidence" value="ECO:0007669"/>
    <property type="project" value="TreeGrafter"/>
</dbReference>
<feature type="domain" description="DOMON" evidence="12">
    <location>
        <begin position="109"/>
        <end position="223"/>
    </location>
</feature>
<dbReference type="GO" id="GO:0005615">
    <property type="term" value="C:extracellular space"/>
    <property type="evidence" value="ECO:0007669"/>
    <property type="project" value="TreeGrafter"/>
</dbReference>
<dbReference type="InterPro" id="IPR000323">
    <property type="entry name" value="Cu2_ascorb_mOase_N"/>
</dbReference>
<evidence type="ECO:0000256" key="3">
    <source>
        <dbReference type="ARBA" id="ARBA00010676"/>
    </source>
</evidence>
<evidence type="ECO:0000256" key="1">
    <source>
        <dbReference type="ARBA" id="ARBA00001973"/>
    </source>
</evidence>
<evidence type="ECO:0000256" key="2">
    <source>
        <dbReference type="ARBA" id="ARBA00004370"/>
    </source>
</evidence>
<dbReference type="InterPro" id="IPR014783">
    <property type="entry name" value="Cu2_ascorb_mOase_CS-2"/>
</dbReference>
<dbReference type="Pfam" id="PF01082">
    <property type="entry name" value="Cu2_monooxygen"/>
    <property type="match status" value="1"/>
</dbReference>
<dbReference type="FunFam" id="2.60.120.230:FF:000001">
    <property type="entry name" value="Monooxygenase, DBH-like 1"/>
    <property type="match status" value="1"/>
</dbReference>